<dbReference type="Proteomes" id="UP000313066">
    <property type="component" value="Unassembled WGS sequence"/>
</dbReference>
<evidence type="ECO:0000259" key="1">
    <source>
        <dbReference type="Pfam" id="PF01869"/>
    </source>
</evidence>
<gene>
    <name evidence="2" type="ORF">FH610_015545</name>
</gene>
<feature type="domain" description="ATPase BadF/BadG/BcrA/BcrD type" evidence="1">
    <location>
        <begin position="97"/>
        <end position="271"/>
    </location>
</feature>
<dbReference type="InterPro" id="IPR002731">
    <property type="entry name" value="ATPase_BadF"/>
</dbReference>
<accession>A0A5N6BVJ4</accession>
<organism evidence="2 3">
    <name type="scientific">Microbispora catharanthi</name>
    <dbReference type="NCBI Taxonomy" id="1712871"/>
    <lineage>
        <taxon>Bacteria</taxon>
        <taxon>Bacillati</taxon>
        <taxon>Actinomycetota</taxon>
        <taxon>Actinomycetes</taxon>
        <taxon>Streptosporangiales</taxon>
        <taxon>Streptosporangiaceae</taxon>
        <taxon>Microbispora</taxon>
    </lineage>
</organism>
<dbReference type="InterPro" id="IPR043129">
    <property type="entry name" value="ATPase_NBD"/>
</dbReference>
<comment type="caution">
    <text evidence="2">The sequence shown here is derived from an EMBL/GenBank/DDBJ whole genome shotgun (WGS) entry which is preliminary data.</text>
</comment>
<dbReference type="SUPFAM" id="SSF53067">
    <property type="entry name" value="Actin-like ATPase domain"/>
    <property type="match status" value="2"/>
</dbReference>
<dbReference type="AlphaFoldDB" id="A0A5N6BVJ4"/>
<dbReference type="EMBL" id="VDMA02000007">
    <property type="protein sequence ID" value="KAB8184516.1"/>
    <property type="molecule type" value="Genomic_DNA"/>
</dbReference>
<dbReference type="Pfam" id="PF01869">
    <property type="entry name" value="BcrAD_BadFG"/>
    <property type="match status" value="1"/>
</dbReference>
<dbReference type="PANTHER" id="PTHR43190">
    <property type="entry name" value="N-ACETYL-D-GLUCOSAMINE KINASE"/>
    <property type="match status" value="1"/>
</dbReference>
<dbReference type="Gene3D" id="3.30.420.40">
    <property type="match status" value="2"/>
</dbReference>
<protein>
    <submittedName>
        <fullName evidence="2">ATPase</fullName>
    </submittedName>
</protein>
<name>A0A5N6BVJ4_9ACTN</name>
<dbReference type="InterPro" id="IPR052519">
    <property type="entry name" value="Euk-type_GlcNAc_Kinase"/>
</dbReference>
<dbReference type="CDD" id="cd24007">
    <property type="entry name" value="ASKHA_NBD_eukNAGK-like"/>
    <property type="match status" value="1"/>
</dbReference>
<keyword evidence="3" id="KW-1185">Reference proteome</keyword>
<reference evidence="2 3" key="1">
    <citation type="submission" date="2019-10" db="EMBL/GenBank/DDBJ databases">
        <title>Nonomuraea sp. nov., isolated from Phyllanthus amarus.</title>
        <authorList>
            <person name="Klykleung N."/>
            <person name="Tanasupawat S."/>
        </authorList>
    </citation>
    <scope>NUCLEOTIDE SEQUENCE [LARGE SCALE GENOMIC DNA]</scope>
    <source>
        <strain evidence="2 3">CR1-09</strain>
    </source>
</reference>
<sequence>MSRMAVGVDVGGTKTHWRAAGEEGHVADRVVPSDLGSDMDDLAEWLVSDLREWGVPYAALGVGAHGCDSASLCRRLRDLLSARLAVPVRVVNDAHLLPHAAGVPGAIGVIAGTGSVAAGTGPGGEPLLAGGWGWALGDEGSAAGLVREAVRATCLRHDAGLPPDELALGLLASFHADEVPGLSHALTRSPSAEEWGRHAPVVFRAAQQGSGVALQVIEEGGRALAKLVETLISRGASATAVVAAGGVLTTQPRLFTALADALGKSHPDLPVTLLDADPVDGAVRLARELLAAPRA</sequence>
<proteinExistence type="predicted"/>
<evidence type="ECO:0000313" key="2">
    <source>
        <dbReference type="EMBL" id="KAB8184516.1"/>
    </source>
</evidence>
<evidence type="ECO:0000313" key="3">
    <source>
        <dbReference type="Proteomes" id="UP000313066"/>
    </source>
</evidence>
<dbReference type="RefSeq" id="WP_139575136.1">
    <property type="nucleotide sequence ID" value="NZ_VDMA02000007.1"/>
</dbReference>
<dbReference type="PANTHER" id="PTHR43190:SF3">
    <property type="entry name" value="N-ACETYL-D-GLUCOSAMINE KINASE"/>
    <property type="match status" value="1"/>
</dbReference>